<keyword evidence="1" id="KW-1133">Transmembrane helix</keyword>
<protein>
    <submittedName>
        <fullName evidence="2">Uncharacterized protein</fullName>
    </submittedName>
</protein>
<gene>
    <name evidence="2" type="ORF">FOZ62_005399</name>
</gene>
<name>A0A7J6SIK2_PEROL</name>
<accession>A0A7J6SIK2</accession>
<evidence type="ECO:0000256" key="1">
    <source>
        <dbReference type="SAM" id="Phobius"/>
    </source>
</evidence>
<comment type="caution">
    <text evidence="2">The sequence shown here is derived from an EMBL/GenBank/DDBJ whole genome shotgun (WGS) entry which is preliminary data.</text>
</comment>
<organism evidence="2 3">
    <name type="scientific">Perkinsus olseni</name>
    <name type="common">Perkinsus atlanticus</name>
    <dbReference type="NCBI Taxonomy" id="32597"/>
    <lineage>
        <taxon>Eukaryota</taxon>
        <taxon>Sar</taxon>
        <taxon>Alveolata</taxon>
        <taxon>Perkinsozoa</taxon>
        <taxon>Perkinsea</taxon>
        <taxon>Perkinsida</taxon>
        <taxon>Perkinsidae</taxon>
        <taxon>Perkinsus</taxon>
    </lineage>
</organism>
<dbReference type="Proteomes" id="UP000574390">
    <property type="component" value="Unassembled WGS sequence"/>
</dbReference>
<sequence>SRRLTTTLARRFSRVTYVSAYLVVLLLFLGGLPYIGPTILAALLIDYAVRKFGYSTRQPVHVSLQTKANLRCIAAVMIIAGVAFLIFISIPIGVVVALTGALLEDALAGHREITSMNEGPVLLPSMVGRRFLQESDNVADPEDAPAVCYHNTEACEGGFSSGSCCAICLGSEATPQILLGVEEENCCPVSALSCEVIDATAGRLTSPSLDVVRMYLDVSISTPYVHPVDDILCGSEAE</sequence>
<evidence type="ECO:0000313" key="2">
    <source>
        <dbReference type="EMBL" id="KAF4732819.1"/>
    </source>
</evidence>
<feature type="transmembrane region" description="Helical" evidence="1">
    <location>
        <begin position="20"/>
        <end position="49"/>
    </location>
</feature>
<reference evidence="2 3" key="1">
    <citation type="submission" date="2020-04" db="EMBL/GenBank/DDBJ databases">
        <title>Perkinsus olseni comparative genomics.</title>
        <authorList>
            <person name="Bogema D.R."/>
        </authorList>
    </citation>
    <scope>NUCLEOTIDE SEQUENCE [LARGE SCALE GENOMIC DNA]</scope>
    <source>
        <strain evidence="2">ATCC PRA-205</strain>
    </source>
</reference>
<evidence type="ECO:0000313" key="3">
    <source>
        <dbReference type="Proteomes" id="UP000574390"/>
    </source>
</evidence>
<feature type="transmembrane region" description="Helical" evidence="1">
    <location>
        <begin position="70"/>
        <end position="103"/>
    </location>
</feature>
<feature type="non-terminal residue" evidence="2">
    <location>
        <position position="238"/>
    </location>
</feature>
<feature type="non-terminal residue" evidence="2">
    <location>
        <position position="1"/>
    </location>
</feature>
<keyword evidence="1" id="KW-0812">Transmembrane</keyword>
<dbReference type="EMBL" id="JABANM010014321">
    <property type="protein sequence ID" value="KAF4732819.1"/>
    <property type="molecule type" value="Genomic_DNA"/>
</dbReference>
<proteinExistence type="predicted"/>
<dbReference type="AlphaFoldDB" id="A0A7J6SIK2"/>
<keyword evidence="1" id="KW-0472">Membrane</keyword>